<dbReference type="PROSITE" id="PS51257">
    <property type="entry name" value="PROKAR_LIPOPROTEIN"/>
    <property type="match status" value="1"/>
</dbReference>
<reference evidence="1" key="2">
    <citation type="submission" date="2023-04" db="EMBL/GenBank/DDBJ databases">
        <authorList>
            <person name="Bu L."/>
            <person name="Lu L."/>
            <person name="Laidemitt M.R."/>
            <person name="Zhang S.M."/>
            <person name="Mutuku M."/>
            <person name="Mkoji G."/>
            <person name="Steinauer M."/>
            <person name="Loker E.S."/>
        </authorList>
    </citation>
    <scope>NUCLEOTIDE SEQUENCE</scope>
    <source>
        <strain evidence="1">KasaAsao</strain>
        <tissue evidence="1">Whole Snail</tissue>
    </source>
</reference>
<gene>
    <name evidence="1" type="ORF">Bpfe_018596</name>
</gene>
<keyword evidence="1" id="KW-0675">Receptor</keyword>
<accession>A0AAD8BCF9</accession>
<dbReference type="Proteomes" id="UP001233172">
    <property type="component" value="Unassembled WGS sequence"/>
</dbReference>
<sequence>MPHRRSQERHANRKKRMSADLANIQYISSSCQQSPVYENSRIFTVGTRLSRSLPSSPIRSMSSPNNFQKDEFSAEYFVDFHTIAIFTRNSSGRELVTLGQCEKRLKVLLVWRFPSKKSTCLQGCSTLL</sequence>
<comment type="caution">
    <text evidence="1">The sequence shown here is derived from an EMBL/GenBank/DDBJ whole genome shotgun (WGS) entry which is preliminary data.</text>
</comment>
<reference evidence="1" key="1">
    <citation type="journal article" date="2023" name="PLoS Negl. Trop. Dis.">
        <title>A genome sequence for Biomphalaria pfeifferi, the major vector snail for the human-infecting parasite Schistosoma mansoni.</title>
        <authorList>
            <person name="Bu L."/>
            <person name="Lu L."/>
            <person name="Laidemitt M.R."/>
            <person name="Zhang S.M."/>
            <person name="Mutuku M."/>
            <person name="Mkoji G."/>
            <person name="Steinauer M."/>
            <person name="Loker E.S."/>
        </authorList>
    </citation>
    <scope>NUCLEOTIDE SEQUENCE</scope>
    <source>
        <strain evidence="1">KasaAsao</strain>
    </source>
</reference>
<proteinExistence type="predicted"/>
<organism evidence="1 2">
    <name type="scientific">Biomphalaria pfeifferi</name>
    <name type="common">Bloodfluke planorb</name>
    <name type="synonym">Freshwater snail</name>
    <dbReference type="NCBI Taxonomy" id="112525"/>
    <lineage>
        <taxon>Eukaryota</taxon>
        <taxon>Metazoa</taxon>
        <taxon>Spiralia</taxon>
        <taxon>Lophotrochozoa</taxon>
        <taxon>Mollusca</taxon>
        <taxon>Gastropoda</taxon>
        <taxon>Heterobranchia</taxon>
        <taxon>Euthyneura</taxon>
        <taxon>Panpulmonata</taxon>
        <taxon>Hygrophila</taxon>
        <taxon>Lymnaeoidea</taxon>
        <taxon>Planorbidae</taxon>
        <taxon>Biomphalaria</taxon>
    </lineage>
</organism>
<dbReference type="AlphaFoldDB" id="A0AAD8BCF9"/>
<evidence type="ECO:0000313" key="1">
    <source>
        <dbReference type="EMBL" id="KAK0052049.1"/>
    </source>
</evidence>
<name>A0AAD8BCF9_BIOPF</name>
<keyword evidence="2" id="KW-1185">Reference proteome</keyword>
<protein>
    <submittedName>
        <fullName evidence="1">Transient receptor potential cation channel subfamily M member 3-like isoform X2</fullName>
    </submittedName>
</protein>
<dbReference type="EMBL" id="JASAOG010000098">
    <property type="protein sequence ID" value="KAK0052049.1"/>
    <property type="molecule type" value="Genomic_DNA"/>
</dbReference>
<evidence type="ECO:0000313" key="2">
    <source>
        <dbReference type="Proteomes" id="UP001233172"/>
    </source>
</evidence>